<comment type="subcellular location">
    <subcellularLocation>
        <location evidence="2">Cytoplasm</location>
    </subcellularLocation>
</comment>
<feature type="compositionally biased region" description="Low complexity" evidence="14">
    <location>
        <begin position="699"/>
        <end position="708"/>
    </location>
</feature>
<feature type="compositionally biased region" description="Low complexity" evidence="14">
    <location>
        <begin position="683"/>
        <end position="692"/>
    </location>
</feature>
<evidence type="ECO:0000256" key="8">
    <source>
        <dbReference type="ARBA" id="ARBA00022723"/>
    </source>
</evidence>
<feature type="compositionally biased region" description="Low complexity" evidence="14">
    <location>
        <begin position="422"/>
        <end position="438"/>
    </location>
</feature>
<dbReference type="InterPro" id="IPR041888">
    <property type="entry name" value="RING-HC_ZNF598/HEL2"/>
</dbReference>
<protein>
    <recommendedName>
        <fullName evidence="4">RING-type E3 ubiquitin transferase</fullName>
        <ecNumber evidence="4">2.3.2.27</ecNumber>
    </recommendedName>
</protein>
<evidence type="ECO:0000256" key="6">
    <source>
        <dbReference type="ARBA" id="ARBA00022553"/>
    </source>
</evidence>
<feature type="compositionally biased region" description="Polar residues" evidence="14">
    <location>
        <begin position="1"/>
        <end position="12"/>
    </location>
</feature>
<evidence type="ECO:0000256" key="13">
    <source>
        <dbReference type="SAM" id="Coils"/>
    </source>
</evidence>
<dbReference type="InterPro" id="IPR013083">
    <property type="entry name" value="Znf_RING/FYVE/PHD"/>
</dbReference>
<name>A0AA40K944_9PEZI</name>
<feature type="compositionally biased region" description="Gly residues" evidence="14">
    <location>
        <begin position="30"/>
        <end position="52"/>
    </location>
</feature>
<keyword evidence="10" id="KW-0862">Zinc</keyword>
<dbReference type="EMBL" id="JAUKUD010000003">
    <property type="protein sequence ID" value="KAK0750032.1"/>
    <property type="molecule type" value="Genomic_DNA"/>
</dbReference>
<dbReference type="InterPro" id="IPR056437">
    <property type="entry name" value="Znf-C2H2_ZNF598/HEL2"/>
</dbReference>
<dbReference type="Proteomes" id="UP001172155">
    <property type="component" value="Unassembled WGS sequence"/>
</dbReference>
<accession>A0AA40K944</accession>
<keyword evidence="5" id="KW-0963">Cytoplasm</keyword>
<feature type="region of interest" description="Disordered" evidence="14">
    <location>
        <begin position="418"/>
        <end position="460"/>
    </location>
</feature>
<feature type="coiled-coil region" evidence="13">
    <location>
        <begin position="535"/>
        <end position="562"/>
    </location>
</feature>
<dbReference type="Pfam" id="PF23230">
    <property type="entry name" value="zf-C2H2_13"/>
    <property type="match status" value="1"/>
</dbReference>
<reference evidence="16" key="1">
    <citation type="submission" date="2023-06" db="EMBL/GenBank/DDBJ databases">
        <title>Genome-scale phylogeny and comparative genomics of the fungal order Sordariales.</title>
        <authorList>
            <consortium name="Lawrence Berkeley National Laboratory"/>
            <person name="Hensen N."/>
            <person name="Bonometti L."/>
            <person name="Westerberg I."/>
            <person name="Brannstrom I.O."/>
            <person name="Guillou S."/>
            <person name="Cros-Aarteil S."/>
            <person name="Calhoun S."/>
            <person name="Haridas S."/>
            <person name="Kuo A."/>
            <person name="Mondo S."/>
            <person name="Pangilinan J."/>
            <person name="Riley R."/>
            <person name="LaButti K."/>
            <person name="Andreopoulos B."/>
            <person name="Lipzen A."/>
            <person name="Chen C."/>
            <person name="Yanf M."/>
            <person name="Daum C."/>
            <person name="Ng V."/>
            <person name="Clum A."/>
            <person name="Steindorff A."/>
            <person name="Ohm R."/>
            <person name="Martin F."/>
            <person name="Silar P."/>
            <person name="Natvig D."/>
            <person name="Lalanne C."/>
            <person name="Gautier V."/>
            <person name="Ament-velasquez S.L."/>
            <person name="Kruys A."/>
            <person name="Hutchinson M.I."/>
            <person name="Powell A.J."/>
            <person name="Barry K."/>
            <person name="Miller A.N."/>
            <person name="Grigoriev I.V."/>
            <person name="Debuchy R."/>
            <person name="Gladieux P."/>
            <person name="Thoren M.H."/>
            <person name="Johannesson H."/>
        </authorList>
    </citation>
    <scope>NUCLEOTIDE SEQUENCE</scope>
    <source>
        <strain evidence="16">SMH3187-1</strain>
    </source>
</reference>
<keyword evidence="6" id="KW-0597">Phosphoprotein</keyword>
<feature type="region of interest" description="Disordered" evidence="14">
    <location>
        <begin position="340"/>
        <end position="404"/>
    </location>
</feature>
<dbReference type="PANTHER" id="PTHR22938:SF0">
    <property type="entry name" value="E3 UBIQUITIN-PROTEIN LIGASE ZNF598"/>
    <property type="match status" value="1"/>
</dbReference>
<dbReference type="InterPro" id="IPR044288">
    <property type="entry name" value="ZNF598/HEL2"/>
</dbReference>
<dbReference type="EC" id="2.3.2.27" evidence="4"/>
<dbReference type="SMART" id="SM00355">
    <property type="entry name" value="ZnF_C2H2"/>
    <property type="match status" value="4"/>
</dbReference>
<dbReference type="GO" id="GO:0005737">
    <property type="term" value="C:cytoplasm"/>
    <property type="evidence" value="ECO:0007669"/>
    <property type="project" value="UniProtKB-SubCell"/>
</dbReference>
<evidence type="ECO:0000256" key="9">
    <source>
        <dbReference type="ARBA" id="ARBA00022771"/>
    </source>
</evidence>
<comment type="catalytic activity">
    <reaction evidence="1">
        <text>S-ubiquitinyl-[E2 ubiquitin-conjugating enzyme]-L-cysteine + [acceptor protein]-L-lysine = [E2 ubiquitin-conjugating enzyme]-L-cysteine + N(6)-ubiquitinyl-[acceptor protein]-L-lysine.</text>
        <dbReference type="EC" id="2.3.2.27"/>
    </reaction>
</comment>
<evidence type="ECO:0000259" key="15">
    <source>
        <dbReference type="PROSITE" id="PS50089"/>
    </source>
</evidence>
<evidence type="ECO:0000256" key="14">
    <source>
        <dbReference type="SAM" id="MobiDB-lite"/>
    </source>
</evidence>
<evidence type="ECO:0000256" key="5">
    <source>
        <dbReference type="ARBA" id="ARBA00022490"/>
    </source>
</evidence>
<keyword evidence="7" id="KW-0808">Transferase</keyword>
<gene>
    <name evidence="16" type="ORF">B0T18DRAFT_345161</name>
</gene>
<feature type="region of interest" description="Disordered" evidence="14">
    <location>
        <begin position="1"/>
        <end position="69"/>
    </location>
</feature>
<dbReference type="Gene3D" id="3.30.40.10">
    <property type="entry name" value="Zinc/RING finger domain, C3HC4 (zinc finger)"/>
    <property type="match status" value="1"/>
</dbReference>
<evidence type="ECO:0000256" key="3">
    <source>
        <dbReference type="ARBA" id="ARBA00004906"/>
    </source>
</evidence>
<dbReference type="InterPro" id="IPR057634">
    <property type="entry name" value="PAH_ZNF598/HEL2"/>
</dbReference>
<feature type="compositionally biased region" description="Basic and acidic residues" evidence="14">
    <location>
        <begin position="379"/>
        <end position="391"/>
    </location>
</feature>
<dbReference type="InterPro" id="IPR001841">
    <property type="entry name" value="Znf_RING"/>
</dbReference>
<feature type="compositionally biased region" description="Basic residues" evidence="14">
    <location>
        <begin position="790"/>
        <end position="803"/>
    </location>
</feature>
<evidence type="ECO:0000256" key="1">
    <source>
        <dbReference type="ARBA" id="ARBA00000900"/>
    </source>
</evidence>
<evidence type="ECO:0000256" key="7">
    <source>
        <dbReference type="ARBA" id="ARBA00022679"/>
    </source>
</evidence>
<comment type="pathway">
    <text evidence="3">Protein modification; protein ubiquitination.</text>
</comment>
<dbReference type="PROSITE" id="PS00028">
    <property type="entry name" value="ZINC_FINGER_C2H2_1"/>
    <property type="match status" value="1"/>
</dbReference>
<dbReference type="SUPFAM" id="SSF57850">
    <property type="entry name" value="RING/U-box"/>
    <property type="match status" value="1"/>
</dbReference>
<evidence type="ECO:0000256" key="11">
    <source>
        <dbReference type="ARBA" id="ARBA00035113"/>
    </source>
</evidence>
<keyword evidence="13" id="KW-0175">Coiled coil</keyword>
<feature type="compositionally biased region" description="Low complexity" evidence="14">
    <location>
        <begin position="586"/>
        <end position="603"/>
    </location>
</feature>
<feature type="region of interest" description="Disordered" evidence="14">
    <location>
        <begin position="586"/>
        <end position="803"/>
    </location>
</feature>
<dbReference type="GO" id="GO:0008270">
    <property type="term" value="F:zinc ion binding"/>
    <property type="evidence" value="ECO:0007669"/>
    <property type="project" value="UniProtKB-KW"/>
</dbReference>
<comment type="caution">
    <text evidence="16">The sequence shown here is derived from an EMBL/GenBank/DDBJ whole genome shotgun (WGS) entry which is preliminary data.</text>
</comment>
<evidence type="ECO:0000256" key="12">
    <source>
        <dbReference type="PROSITE-ProRule" id="PRU00175"/>
    </source>
</evidence>
<keyword evidence="17" id="KW-1185">Reference proteome</keyword>
<dbReference type="CDD" id="cd16615">
    <property type="entry name" value="RING-HC_ZNF598"/>
    <property type="match status" value="1"/>
</dbReference>
<dbReference type="GO" id="GO:0016567">
    <property type="term" value="P:protein ubiquitination"/>
    <property type="evidence" value="ECO:0007669"/>
    <property type="project" value="TreeGrafter"/>
</dbReference>
<dbReference type="Pfam" id="PF23202">
    <property type="entry name" value="PAH_ZNF598"/>
    <property type="match status" value="1"/>
</dbReference>
<sequence>MEGATGASSNATHPRGDSNRGRGRGRGGQRSRGQGDGSRGGGRGRGRGGGGNRQAPTTAPASDADKSAQPVTLPAFKAKEGEQEEEDDDAEVCFICANPIEHLSVAPCNHSTCHICSLRLRGLYKSKECPHCRTSAPYVIFTDDASKKYEDYQAHDVTTTDENIGIRYTSEDIVGDTVLLLRYNCPESTCDFAGLGWPDLHRHVRSVHHKKMCDLCTRNKKVFTHEHEMYTDKELGDHMKLGDTKQGNATGFKGHPLCGFCGERFYDSDKLFEHCRDKHERCFICDRRDSRVPHYYRNYDELELHFKNDHFICNDKQCLEKKFVVFESDVDLKAHQLTEHSSSLPKEARRDARTVDMSNFDFRQPYQQERRGGGGGSGSRRDDQRRRRPDPNSEPLPPSSAQPLRRDELAFQRQMALNLAQSSSSAPPSRPTSTPGSRVTAGPYAPPSRAPPTQSRADDVNIRVPEISPLTPAQRDSLPRHAAVIERARNLLSGYPNKVATFRSLISNYNDGSMTSDQLVEGFFTLFSESSHHALGTLVRELAELFENKEKAEQLRKSWQNRRAVTEDYPSLPTLGGMRGATTASSGWAAAATATPAGVRGVTPNPAPQDRHTTRVLKLKNSTRLGVSPGGPLPSPRRVVVGSDDYTPSWASSSSNAFPSLPGPGKGKEPTSSSQLSWTASGSAAPTPSQSTGPPPPGAYSGASKRAGGAAGSGGKAPALSSADAFPELPAAPKPQTTIFGYGRGMVRRDVGGRDTGFSWNGGRAEAGPSGSGGGSEMHEAEEGAGGGGKGKKGKKPKAVRIM</sequence>
<evidence type="ECO:0000313" key="17">
    <source>
        <dbReference type="Proteomes" id="UP001172155"/>
    </source>
</evidence>
<dbReference type="GO" id="GO:0061630">
    <property type="term" value="F:ubiquitin protein ligase activity"/>
    <property type="evidence" value="ECO:0007669"/>
    <property type="project" value="UniProtKB-EC"/>
</dbReference>
<dbReference type="PANTHER" id="PTHR22938">
    <property type="entry name" value="ZINC FINGER PROTEIN 598"/>
    <property type="match status" value="1"/>
</dbReference>
<proteinExistence type="inferred from homology"/>
<feature type="compositionally biased region" description="Polar residues" evidence="14">
    <location>
        <begin position="670"/>
        <end position="682"/>
    </location>
</feature>
<evidence type="ECO:0000256" key="2">
    <source>
        <dbReference type="ARBA" id="ARBA00004496"/>
    </source>
</evidence>
<dbReference type="GO" id="GO:0072344">
    <property type="term" value="P:rescue of stalled ribosome"/>
    <property type="evidence" value="ECO:0007669"/>
    <property type="project" value="InterPro"/>
</dbReference>
<feature type="compositionally biased region" description="Low complexity" evidence="14">
    <location>
        <begin position="636"/>
        <end position="660"/>
    </location>
</feature>
<evidence type="ECO:0000256" key="4">
    <source>
        <dbReference type="ARBA" id="ARBA00012483"/>
    </source>
</evidence>
<dbReference type="PROSITE" id="PS50089">
    <property type="entry name" value="ZF_RING_2"/>
    <property type="match status" value="1"/>
</dbReference>
<keyword evidence="9 12" id="KW-0863">Zinc-finger</keyword>
<dbReference type="InterPro" id="IPR013087">
    <property type="entry name" value="Znf_C2H2_type"/>
</dbReference>
<dbReference type="AlphaFoldDB" id="A0AA40K944"/>
<evidence type="ECO:0000256" key="10">
    <source>
        <dbReference type="ARBA" id="ARBA00022833"/>
    </source>
</evidence>
<keyword evidence="8" id="KW-0479">Metal-binding</keyword>
<evidence type="ECO:0000313" key="16">
    <source>
        <dbReference type="EMBL" id="KAK0750032.1"/>
    </source>
</evidence>
<dbReference type="Pfam" id="PF13920">
    <property type="entry name" value="zf-C3HC4_3"/>
    <property type="match status" value="1"/>
</dbReference>
<feature type="domain" description="RING-type" evidence="15">
    <location>
        <begin position="93"/>
        <end position="133"/>
    </location>
</feature>
<organism evidence="16 17">
    <name type="scientific">Schizothecium vesticola</name>
    <dbReference type="NCBI Taxonomy" id="314040"/>
    <lineage>
        <taxon>Eukaryota</taxon>
        <taxon>Fungi</taxon>
        <taxon>Dikarya</taxon>
        <taxon>Ascomycota</taxon>
        <taxon>Pezizomycotina</taxon>
        <taxon>Sordariomycetes</taxon>
        <taxon>Sordariomycetidae</taxon>
        <taxon>Sordariales</taxon>
        <taxon>Schizotheciaceae</taxon>
        <taxon>Schizothecium</taxon>
    </lineage>
</organism>
<comment type="similarity">
    <text evidence="11">Belongs to the ZNF598/HEL2 family.</text>
</comment>
<dbReference type="GO" id="GO:0043022">
    <property type="term" value="F:ribosome binding"/>
    <property type="evidence" value="ECO:0007669"/>
    <property type="project" value="TreeGrafter"/>
</dbReference>